<dbReference type="EMBL" id="VYYT01000112">
    <property type="protein sequence ID" value="KAK2768917.1"/>
    <property type="molecule type" value="Genomic_DNA"/>
</dbReference>
<dbReference type="InterPro" id="IPR037504">
    <property type="entry name" value="PSI_induc_2"/>
</dbReference>
<organism evidence="2 3">
    <name type="scientific">Colletotrichum kahawae</name>
    <name type="common">Coffee berry disease fungus</name>
    <dbReference type="NCBI Taxonomy" id="34407"/>
    <lineage>
        <taxon>Eukaryota</taxon>
        <taxon>Fungi</taxon>
        <taxon>Dikarya</taxon>
        <taxon>Ascomycota</taxon>
        <taxon>Pezizomycotina</taxon>
        <taxon>Sordariomycetes</taxon>
        <taxon>Hypocreomycetidae</taxon>
        <taxon>Glomerellales</taxon>
        <taxon>Glomerellaceae</taxon>
        <taxon>Colletotrichum</taxon>
        <taxon>Colletotrichum gloeosporioides species complex</taxon>
    </lineage>
</organism>
<dbReference type="Proteomes" id="UP001281614">
    <property type="component" value="Unassembled WGS sequence"/>
</dbReference>
<reference evidence="2" key="1">
    <citation type="submission" date="2023-02" db="EMBL/GenBank/DDBJ databases">
        <title>Colletotrichum kahawae CIFC_Que2 genome sequencing and assembly.</title>
        <authorList>
            <person name="Baroncelli R."/>
        </authorList>
    </citation>
    <scope>NUCLEOTIDE SEQUENCE</scope>
    <source>
        <strain evidence="2">CIFC_Que2</strain>
    </source>
</reference>
<feature type="region of interest" description="Disordered" evidence="1">
    <location>
        <begin position="41"/>
        <end position="122"/>
    </location>
</feature>
<sequence length="122" mass="12654">MPSIDVAMARSLRGGVWGSVMSSMAATIEKRQIMSTVENVGNQSQAPMNANSNVPPFLQNQPTHTAHSTAPAPVASGASAPPQYAEFDVSKSGGKEDGDALPAMPSWEGAGSKKVAVEEEVE</sequence>
<accession>A0AAD9YJ64</accession>
<gene>
    <name evidence="2" type="ORF">CKAH01_00524</name>
</gene>
<dbReference type="GO" id="GO:0005935">
    <property type="term" value="C:cellular bud neck"/>
    <property type="evidence" value="ECO:0007669"/>
    <property type="project" value="TreeGrafter"/>
</dbReference>
<evidence type="ECO:0000313" key="3">
    <source>
        <dbReference type="Proteomes" id="UP001281614"/>
    </source>
</evidence>
<feature type="compositionally biased region" description="Polar residues" evidence="1">
    <location>
        <begin position="41"/>
        <end position="67"/>
    </location>
</feature>
<evidence type="ECO:0000313" key="2">
    <source>
        <dbReference type="EMBL" id="KAK2768917.1"/>
    </source>
</evidence>
<dbReference type="PANTHER" id="PTHR40018">
    <property type="entry name" value="[PSI+] INDUCTION PROTEIN 2"/>
    <property type="match status" value="1"/>
</dbReference>
<evidence type="ECO:0000256" key="1">
    <source>
        <dbReference type="SAM" id="MobiDB-lite"/>
    </source>
</evidence>
<keyword evidence="3" id="KW-1185">Reference proteome</keyword>
<proteinExistence type="predicted"/>
<feature type="compositionally biased region" description="Low complexity" evidence="1">
    <location>
        <begin position="68"/>
        <end position="82"/>
    </location>
</feature>
<comment type="caution">
    <text evidence="2">The sequence shown here is derived from an EMBL/GenBank/DDBJ whole genome shotgun (WGS) entry which is preliminary data.</text>
</comment>
<dbReference type="AlphaFoldDB" id="A0AAD9YJ64"/>
<name>A0AAD9YJ64_COLKA</name>
<dbReference type="PANTHER" id="PTHR40018:SF1">
    <property type="entry name" value="[PSI+] INDUCTION PROTEIN 2"/>
    <property type="match status" value="1"/>
</dbReference>
<dbReference type="GO" id="GO:0005886">
    <property type="term" value="C:plasma membrane"/>
    <property type="evidence" value="ECO:0007669"/>
    <property type="project" value="TreeGrafter"/>
</dbReference>
<protein>
    <submittedName>
        <fullName evidence="2">Fibroin-3-like protein</fullName>
    </submittedName>
</protein>